<dbReference type="PANTHER" id="PTHR15111">
    <property type="entry name" value="RNA POLYMERASE II SUBUNIT 5-MEDIATING PROTEIN NNX3"/>
    <property type="match status" value="1"/>
</dbReference>
<sequence length="461" mass="54669">MDILSEVYYKSAAENERNFRFWENYLQSLKNLDFSEYSDKLKVPILVPIGSRILFRGELKHTNEVTVALGADYFAKCSLKQAEVLRQHRIKDAQSKLDIFQKEKDYLENQMSFTKKNVFDNQGKEIIEYYSEEDDKAWRLKHRENVRQYIQNKGKEERVEAEEITDEELWNRLEELELQEELENELNTEDYNQDLPKIKQDKDNSLILDENFTKTDQQEQYEKTNLEKSEKEINAKRVTFKESETSEESSKSDILQHIMDRQNELEERLFELKNRERAQTKSENDLMSRLDELEQLDELEDEMNRLEEIIENEDVEEEEDDEEDSDIPEPHKLERRVSFIDEDDSETLELTFKHSPVEPQHEPYDPAKGIQKPSDVYAAHSNLFGTTSILKKSKYEAVAEPKVKKQKIVLFDSQDSESEDEEHETIVVKDIVEKEKQSKPVLLSQARPTSLFKKKRMQKKS</sequence>
<dbReference type="PANTHER" id="PTHR15111:SF0">
    <property type="entry name" value="UNCONVENTIONAL PREFOLDIN RPB5 INTERACTOR 1"/>
    <property type="match status" value="1"/>
</dbReference>
<dbReference type="GO" id="GO:0003682">
    <property type="term" value="F:chromatin binding"/>
    <property type="evidence" value="ECO:0007669"/>
    <property type="project" value="TreeGrafter"/>
</dbReference>
<keyword evidence="6" id="KW-1185">Reference proteome</keyword>
<dbReference type="Pfam" id="PF02996">
    <property type="entry name" value="Prefoldin"/>
    <property type="match status" value="1"/>
</dbReference>
<feature type="region of interest" description="Disordered" evidence="4">
    <location>
        <begin position="438"/>
        <end position="461"/>
    </location>
</feature>
<feature type="compositionally biased region" description="Basic and acidic residues" evidence="4">
    <location>
        <begin position="351"/>
        <end position="365"/>
    </location>
</feature>
<gene>
    <name evidence="5" type="primary">HaOG211816</name>
    <name evidence="5" type="ORF">B5X24_HaOG211816</name>
</gene>
<evidence type="ECO:0000256" key="1">
    <source>
        <dbReference type="ARBA" id="ARBA00004123"/>
    </source>
</evidence>
<feature type="region of interest" description="Disordered" evidence="4">
    <location>
        <begin position="310"/>
        <end position="337"/>
    </location>
</feature>
<evidence type="ECO:0000256" key="3">
    <source>
        <dbReference type="ARBA" id="ARBA00038295"/>
    </source>
</evidence>
<dbReference type="CDD" id="cd23159">
    <property type="entry name" value="Prefoldin_URI1"/>
    <property type="match status" value="1"/>
</dbReference>
<feature type="compositionally biased region" description="Basic and acidic residues" evidence="4">
    <location>
        <begin position="328"/>
        <end position="337"/>
    </location>
</feature>
<feature type="region of interest" description="Disordered" evidence="4">
    <location>
        <begin position="350"/>
        <end position="372"/>
    </location>
</feature>
<keyword evidence="2" id="KW-0539">Nucleus</keyword>
<proteinExistence type="inferred from homology"/>
<reference evidence="5 6" key="1">
    <citation type="journal article" date="2017" name="BMC Biol.">
        <title>Genomic innovations, transcriptional plasticity and gene loss underlying the evolution and divergence of two highly polyphagous and invasive Helicoverpa pest species.</title>
        <authorList>
            <person name="Pearce S.L."/>
            <person name="Clarke D.F."/>
            <person name="East P.D."/>
            <person name="Elfekih S."/>
            <person name="Gordon K.H."/>
            <person name="Jermiin L.S."/>
            <person name="McGaughran A."/>
            <person name="Oakeshott J.G."/>
            <person name="Papanikolaou A."/>
            <person name="Perera O.P."/>
            <person name="Rane R.V."/>
            <person name="Richards S."/>
            <person name="Tay W.T."/>
            <person name="Walsh T.K."/>
            <person name="Anderson A."/>
            <person name="Anderson C.J."/>
            <person name="Asgari S."/>
            <person name="Board P.G."/>
            <person name="Bretschneider A."/>
            <person name="Campbell P.M."/>
            <person name="Chertemps T."/>
            <person name="Christeller J.T."/>
            <person name="Coppin C.W."/>
            <person name="Downes S.J."/>
            <person name="Duan G."/>
            <person name="Farnsworth C.A."/>
            <person name="Good R.T."/>
            <person name="Han L.B."/>
            <person name="Han Y.C."/>
            <person name="Hatje K."/>
            <person name="Horne I."/>
            <person name="Huang Y.P."/>
            <person name="Hughes D.S."/>
            <person name="Jacquin-Joly E."/>
            <person name="James W."/>
            <person name="Jhangiani S."/>
            <person name="Kollmar M."/>
            <person name="Kuwar S.S."/>
            <person name="Li S."/>
            <person name="Liu N.Y."/>
            <person name="Maibeche M.T."/>
            <person name="Miller J.R."/>
            <person name="Montagne N."/>
            <person name="Perry T."/>
            <person name="Qu J."/>
            <person name="Song S.V."/>
            <person name="Sutton G.G."/>
            <person name="Vogel H."/>
            <person name="Walenz B.P."/>
            <person name="Xu W."/>
            <person name="Zhang H.J."/>
            <person name="Zou Z."/>
            <person name="Batterham P."/>
            <person name="Edwards O.R."/>
            <person name="Feyereisen R."/>
            <person name="Gibbs R.A."/>
            <person name="Heckel D.G."/>
            <person name="McGrath A."/>
            <person name="Robin C."/>
            <person name="Scherer S.E."/>
            <person name="Worley K.C."/>
            <person name="Wu Y.D."/>
        </authorList>
    </citation>
    <scope>NUCLEOTIDE SEQUENCE [LARGE SCALE GENOMIC DNA]</scope>
    <source>
        <strain evidence="5">Harm_GR_Male_#8</strain>
        <tissue evidence="5">Whole organism</tissue>
    </source>
</reference>
<dbReference type="InterPro" id="IPR009053">
    <property type="entry name" value="Prefoldin"/>
</dbReference>
<dbReference type="GO" id="GO:0003714">
    <property type="term" value="F:transcription corepressor activity"/>
    <property type="evidence" value="ECO:0007669"/>
    <property type="project" value="TreeGrafter"/>
</dbReference>
<comment type="subcellular location">
    <subcellularLocation>
        <location evidence="1">Nucleus</location>
    </subcellularLocation>
</comment>
<accession>A0A2W1BCM0</accession>
<evidence type="ECO:0000313" key="5">
    <source>
        <dbReference type="EMBL" id="PZC72161.1"/>
    </source>
</evidence>
<dbReference type="GO" id="GO:0019212">
    <property type="term" value="F:phosphatase inhibitor activity"/>
    <property type="evidence" value="ECO:0007669"/>
    <property type="project" value="TreeGrafter"/>
</dbReference>
<dbReference type="GO" id="GO:0000122">
    <property type="term" value="P:negative regulation of transcription by RNA polymerase II"/>
    <property type="evidence" value="ECO:0007669"/>
    <property type="project" value="TreeGrafter"/>
</dbReference>
<dbReference type="OrthoDB" id="274828at2759"/>
<feature type="compositionally biased region" description="Basic residues" evidence="4">
    <location>
        <begin position="452"/>
        <end position="461"/>
    </location>
</feature>
<organism evidence="5 6">
    <name type="scientific">Helicoverpa armigera</name>
    <name type="common">Cotton bollworm</name>
    <name type="synonym">Heliothis armigera</name>
    <dbReference type="NCBI Taxonomy" id="29058"/>
    <lineage>
        <taxon>Eukaryota</taxon>
        <taxon>Metazoa</taxon>
        <taxon>Ecdysozoa</taxon>
        <taxon>Arthropoda</taxon>
        <taxon>Hexapoda</taxon>
        <taxon>Insecta</taxon>
        <taxon>Pterygota</taxon>
        <taxon>Neoptera</taxon>
        <taxon>Endopterygota</taxon>
        <taxon>Lepidoptera</taxon>
        <taxon>Glossata</taxon>
        <taxon>Ditrysia</taxon>
        <taxon>Noctuoidea</taxon>
        <taxon>Noctuidae</taxon>
        <taxon>Heliothinae</taxon>
        <taxon>Helicoverpa</taxon>
    </lineage>
</organism>
<evidence type="ECO:0000256" key="2">
    <source>
        <dbReference type="ARBA" id="ARBA00023242"/>
    </source>
</evidence>
<dbReference type="InterPro" id="IPR004127">
    <property type="entry name" value="Prefoldin_subunit_alpha"/>
</dbReference>
<comment type="similarity">
    <text evidence="3">Belongs to the RNA polymerase II subunit 5-mediating protein family.</text>
</comment>
<dbReference type="EMBL" id="KZ150213">
    <property type="protein sequence ID" value="PZC72161.1"/>
    <property type="molecule type" value="Genomic_DNA"/>
</dbReference>
<dbReference type="GO" id="GO:0005634">
    <property type="term" value="C:nucleus"/>
    <property type="evidence" value="ECO:0007669"/>
    <property type="project" value="UniProtKB-SubCell"/>
</dbReference>
<protein>
    <recommendedName>
        <fullName evidence="7">Unconventional prefoldin RPB5 interactor</fullName>
    </recommendedName>
</protein>
<dbReference type="Gene3D" id="1.10.287.370">
    <property type="match status" value="1"/>
</dbReference>
<name>A0A2W1BCM0_HELAM</name>
<feature type="compositionally biased region" description="Acidic residues" evidence="4">
    <location>
        <begin position="310"/>
        <end position="327"/>
    </location>
</feature>
<evidence type="ECO:0000256" key="4">
    <source>
        <dbReference type="SAM" id="MobiDB-lite"/>
    </source>
</evidence>
<dbReference type="AlphaFoldDB" id="A0A2W1BCM0"/>
<dbReference type="Proteomes" id="UP000249218">
    <property type="component" value="Unassembled WGS sequence"/>
</dbReference>
<evidence type="ECO:0000313" key="6">
    <source>
        <dbReference type="Proteomes" id="UP000249218"/>
    </source>
</evidence>
<dbReference type="SUPFAM" id="SSF46579">
    <property type="entry name" value="Prefoldin"/>
    <property type="match status" value="1"/>
</dbReference>
<evidence type="ECO:0008006" key="7">
    <source>
        <dbReference type="Google" id="ProtNLM"/>
    </source>
</evidence>
<dbReference type="InterPro" id="IPR052255">
    <property type="entry name" value="RNA_pol_II_subunit5-mediator"/>
</dbReference>